<evidence type="ECO:0000313" key="2">
    <source>
        <dbReference type="Proteomes" id="UP000177625"/>
    </source>
</evidence>
<evidence type="ECO:0000313" key="1">
    <source>
        <dbReference type="EMBL" id="CZT52866.1"/>
    </source>
</evidence>
<name>A0A1E1MUU5_RHYSE</name>
<gene>
    <name evidence="1" type="ORF">RSE6_14261</name>
</gene>
<accession>A0A1E1MUU5</accession>
<dbReference type="AlphaFoldDB" id="A0A1E1MUU5"/>
<dbReference type="EMBL" id="FJVC01000643">
    <property type="protein sequence ID" value="CZT52866.1"/>
    <property type="molecule type" value="Genomic_DNA"/>
</dbReference>
<sequence length="110" mass="12693">MVRVSVLFLCKTAAAFRSTHRSIVELEKMTTKSENLSTPASVQQDFELATMAYCGLLIQENLPASERENHKLETLLDCLRILSERDVVQASFREYNPLSLKDYIRDLRRQ</sequence>
<protein>
    <submittedName>
        <fullName evidence="1">Uncharacterized protein</fullName>
    </submittedName>
</protein>
<reference evidence="2" key="1">
    <citation type="submission" date="2016-03" db="EMBL/GenBank/DDBJ databases">
        <authorList>
            <person name="Guldener U."/>
        </authorList>
    </citation>
    <scope>NUCLEOTIDE SEQUENCE [LARGE SCALE GENOMIC DNA]</scope>
</reference>
<keyword evidence="2" id="KW-1185">Reference proteome</keyword>
<dbReference type="Proteomes" id="UP000177625">
    <property type="component" value="Unassembled WGS sequence"/>
</dbReference>
<proteinExistence type="predicted"/>
<organism evidence="1 2">
    <name type="scientific">Rhynchosporium secalis</name>
    <name type="common">Barley scald fungus</name>
    <dbReference type="NCBI Taxonomy" id="38038"/>
    <lineage>
        <taxon>Eukaryota</taxon>
        <taxon>Fungi</taxon>
        <taxon>Dikarya</taxon>
        <taxon>Ascomycota</taxon>
        <taxon>Pezizomycotina</taxon>
        <taxon>Leotiomycetes</taxon>
        <taxon>Helotiales</taxon>
        <taxon>Ploettnerulaceae</taxon>
        <taxon>Rhynchosporium</taxon>
    </lineage>
</organism>